<keyword evidence="4" id="KW-1185">Reference proteome</keyword>
<evidence type="ECO:0000313" key="3">
    <source>
        <dbReference type="EMBL" id="QYS93768.1"/>
    </source>
</evidence>
<feature type="compositionally biased region" description="Low complexity" evidence="1">
    <location>
        <begin position="182"/>
        <end position="202"/>
    </location>
</feature>
<feature type="region of interest" description="Disordered" evidence="1">
    <location>
        <begin position="182"/>
        <end position="214"/>
    </location>
</feature>
<dbReference type="Proteomes" id="UP000826661">
    <property type="component" value="Chromosome I"/>
</dbReference>
<dbReference type="EMBL" id="CP075864">
    <property type="protein sequence ID" value="QYS93768.1"/>
    <property type="molecule type" value="Genomic_DNA"/>
</dbReference>
<keyword evidence="2" id="KW-1133">Transmembrane helix</keyword>
<sequence length="282" mass="28218">MTTIISAQHIKVSSFAQHVCSPHPSPSAMARSLALVALFGAAAMAAQSTTVSLILPYTLRHAYFGSVIGADSTATTYAYGCAPGLNGVKPDDEDCGFGKSQTVTQGPSTWLYTSSYTVEEGTVTLSGHCKLSSAVDLGSCTIYTYATSTDGHVTSYTSSSTQPFLTFQVPVTITAGLEKLPAAPGSTATDDSTSAPTSTGASETSQTSVSSGAASTTLAKETTISSGAVSTTVAEQTTVVSTGTSTSSTTAAPSSTNAAGLMNAQNGLLAGVAAVVGGVMML</sequence>
<gene>
    <name evidence="3" type="ORF">H0G86_001136</name>
</gene>
<evidence type="ECO:0000313" key="4">
    <source>
        <dbReference type="Proteomes" id="UP000826661"/>
    </source>
</evidence>
<name>A0A8G0PEN1_9HYPO</name>
<dbReference type="AlphaFoldDB" id="A0A8G0PEN1"/>
<dbReference type="PANTHER" id="PTHR40640">
    <property type="entry name" value="ANCHORED GLYCOPROTEIN, PUTATIVE (AFU_ORTHOLOGUE AFUA_8G04860)-RELATED"/>
    <property type="match status" value="1"/>
</dbReference>
<protein>
    <submittedName>
        <fullName evidence="3">HFBs protein</fullName>
    </submittedName>
</protein>
<proteinExistence type="predicted"/>
<reference evidence="3 4" key="1">
    <citation type="journal article" date="2021" name="BMC Genomics">
        <title>Telomere-to-telomere genome assembly of asparaginase-producing Trichoderma simmonsii.</title>
        <authorList>
            <person name="Chung D."/>
            <person name="Kwon Y.M."/>
            <person name="Yang Y."/>
        </authorList>
    </citation>
    <scope>NUCLEOTIDE SEQUENCE [LARGE SCALE GENOMIC DNA]</scope>
    <source>
        <strain evidence="3 4">GH-Sj1</strain>
    </source>
</reference>
<dbReference type="PANTHER" id="PTHR40640:SF1">
    <property type="entry name" value="ANCHORED GLYCOPROTEIN, PUTATIVE (AFU_ORTHOLOGUE AFUA_8G04860)-RELATED"/>
    <property type="match status" value="1"/>
</dbReference>
<evidence type="ECO:0000256" key="2">
    <source>
        <dbReference type="SAM" id="Phobius"/>
    </source>
</evidence>
<organism evidence="3 4">
    <name type="scientific">Trichoderma simmonsii</name>
    <dbReference type="NCBI Taxonomy" id="1491479"/>
    <lineage>
        <taxon>Eukaryota</taxon>
        <taxon>Fungi</taxon>
        <taxon>Dikarya</taxon>
        <taxon>Ascomycota</taxon>
        <taxon>Pezizomycotina</taxon>
        <taxon>Sordariomycetes</taxon>
        <taxon>Hypocreomycetidae</taxon>
        <taxon>Hypocreales</taxon>
        <taxon>Hypocreaceae</taxon>
        <taxon>Trichoderma</taxon>
    </lineage>
</organism>
<accession>A0A8G0PEN1</accession>
<feature type="compositionally biased region" description="Polar residues" evidence="1">
    <location>
        <begin position="203"/>
        <end position="214"/>
    </location>
</feature>
<evidence type="ECO:0000256" key="1">
    <source>
        <dbReference type="SAM" id="MobiDB-lite"/>
    </source>
</evidence>
<feature type="transmembrane region" description="Helical" evidence="2">
    <location>
        <begin position="33"/>
        <end position="55"/>
    </location>
</feature>
<keyword evidence="2" id="KW-0472">Membrane</keyword>
<keyword evidence="2" id="KW-0812">Transmembrane</keyword>